<dbReference type="PANTHER" id="PTHR39418:SF1">
    <property type="entry name" value="DEHYDROGENASE"/>
    <property type="match status" value="1"/>
</dbReference>
<gene>
    <name evidence="6" type="ORF">XD66_1542</name>
</gene>
<dbReference type="Pfam" id="PF02663">
    <property type="entry name" value="FmdE"/>
    <property type="match status" value="1"/>
</dbReference>
<reference evidence="7" key="1">
    <citation type="journal article" date="2015" name="MBio">
        <title>Genome-Resolved Metagenomic Analysis Reveals Roles for Candidate Phyla and Other Microbial Community Members in Biogeochemical Transformations in Oil Reservoirs.</title>
        <authorList>
            <person name="Hu P."/>
            <person name="Tom L."/>
            <person name="Singh A."/>
            <person name="Thomas B.C."/>
            <person name="Baker B.J."/>
            <person name="Piceno Y.M."/>
            <person name="Andersen G.L."/>
            <person name="Banfield J.F."/>
        </authorList>
    </citation>
    <scope>NUCLEOTIDE SEQUENCE [LARGE SCALE GENOMIC DNA]</scope>
</reference>
<organism evidence="6 7">
    <name type="scientific">Thermacetogenium phaeum</name>
    <dbReference type="NCBI Taxonomy" id="85874"/>
    <lineage>
        <taxon>Bacteria</taxon>
        <taxon>Bacillati</taxon>
        <taxon>Bacillota</taxon>
        <taxon>Clostridia</taxon>
        <taxon>Thermoanaerobacterales</taxon>
        <taxon>Thermoanaerobacteraceae</taxon>
        <taxon>Thermacetogenium</taxon>
    </lineage>
</organism>
<accession>A0A101FEW0</accession>
<dbReference type="Gene3D" id="3.30.1330.130">
    <property type="match status" value="1"/>
</dbReference>
<keyword evidence="2" id="KW-0863">Zinc-finger</keyword>
<dbReference type="PIRSF" id="PIRSF006578">
    <property type="entry name" value="FwdE"/>
    <property type="match status" value="1"/>
</dbReference>
<dbReference type="GO" id="GO:0051301">
    <property type="term" value="P:cell division"/>
    <property type="evidence" value="ECO:0007669"/>
    <property type="project" value="UniProtKB-KW"/>
</dbReference>
<dbReference type="GO" id="GO:0008270">
    <property type="term" value="F:zinc ion binding"/>
    <property type="evidence" value="ECO:0007669"/>
    <property type="project" value="UniProtKB-KW"/>
</dbReference>
<dbReference type="InterPro" id="IPR003814">
    <property type="entry name" value="FmdEsu_dom"/>
</dbReference>
<proteinExistence type="predicted"/>
<dbReference type="PANTHER" id="PTHR39418">
    <property type="entry name" value="DEHYDROGENASE-RELATED"/>
    <property type="match status" value="1"/>
</dbReference>
<dbReference type="SUPFAM" id="SSF143555">
    <property type="entry name" value="FwdE-like"/>
    <property type="match status" value="1"/>
</dbReference>
<dbReference type="InterPro" id="IPR000962">
    <property type="entry name" value="Znf_DskA_TraR"/>
</dbReference>
<dbReference type="AlphaFoldDB" id="A0A101FEW0"/>
<dbReference type="InterPro" id="IPR053194">
    <property type="entry name" value="tRNA_methyltr_O"/>
</dbReference>
<sequence>MCREKTDWEKAMEFHGHICVGLALGYRAAKAGMELLGARRSPDEELVVIAETDNCGVDAVQVVTGCTMGKGNLIFRDYGKNVYTFGSRDTGKAFRIAVNPVGDEVFSGEIRAIRDRAREGRATEEEKERLKRAQLEAVAKILQAPAEELFRVQEVQLDLPEKARTFRSVTCTACGEQVMEPRARVRNGKIVCIPCSEEYRSRVAG</sequence>
<evidence type="ECO:0000259" key="4">
    <source>
        <dbReference type="Pfam" id="PF01258"/>
    </source>
</evidence>
<evidence type="ECO:0000313" key="6">
    <source>
        <dbReference type="EMBL" id="KUK35752.1"/>
    </source>
</evidence>
<evidence type="ECO:0000259" key="5">
    <source>
        <dbReference type="Pfam" id="PF02663"/>
    </source>
</evidence>
<feature type="domain" description="Formylmethanofuran dehydrogenase subunit E" evidence="5">
    <location>
        <begin position="14"/>
        <end position="150"/>
    </location>
</feature>
<keyword evidence="3" id="KW-0862">Zinc</keyword>
<keyword evidence="6" id="KW-0132">Cell division</keyword>
<evidence type="ECO:0000256" key="1">
    <source>
        <dbReference type="ARBA" id="ARBA00022723"/>
    </source>
</evidence>
<feature type="domain" description="Zinc finger DksA/TraR C4-type" evidence="4">
    <location>
        <begin position="164"/>
        <end position="199"/>
    </location>
</feature>
<protein>
    <submittedName>
        <fullName evidence="6">Cell division protein FtsZ</fullName>
    </submittedName>
</protein>
<keyword evidence="1" id="KW-0479">Metal-binding</keyword>
<comment type="caution">
    <text evidence="6">The sequence shown here is derived from an EMBL/GenBank/DDBJ whole genome shotgun (WGS) entry which is preliminary data.</text>
</comment>
<dbReference type="PATRIC" id="fig|85874.4.peg.1238"/>
<dbReference type="Proteomes" id="UP000053326">
    <property type="component" value="Unassembled WGS sequence"/>
</dbReference>
<dbReference type="Pfam" id="PF01258">
    <property type="entry name" value="zf-dskA_traR"/>
    <property type="match status" value="1"/>
</dbReference>
<keyword evidence="6" id="KW-0131">Cell cycle</keyword>
<evidence type="ECO:0000313" key="7">
    <source>
        <dbReference type="Proteomes" id="UP000053326"/>
    </source>
</evidence>
<name>A0A101FEW0_9THEO</name>
<evidence type="ECO:0000256" key="3">
    <source>
        <dbReference type="ARBA" id="ARBA00022833"/>
    </source>
</evidence>
<evidence type="ECO:0000256" key="2">
    <source>
        <dbReference type="ARBA" id="ARBA00022771"/>
    </source>
</evidence>
<dbReference type="EMBL" id="LGFO01000269">
    <property type="protein sequence ID" value="KUK35752.1"/>
    <property type="molecule type" value="Genomic_DNA"/>
</dbReference>
<dbReference type="InterPro" id="IPR026328">
    <property type="entry name" value="FmdE"/>
</dbReference>